<organism evidence="1 2">
    <name type="scientific">Heterorhabditis bacteriophora</name>
    <name type="common">Entomopathogenic nematode worm</name>
    <dbReference type="NCBI Taxonomy" id="37862"/>
    <lineage>
        <taxon>Eukaryota</taxon>
        <taxon>Metazoa</taxon>
        <taxon>Ecdysozoa</taxon>
        <taxon>Nematoda</taxon>
        <taxon>Chromadorea</taxon>
        <taxon>Rhabditida</taxon>
        <taxon>Rhabditina</taxon>
        <taxon>Rhabditomorpha</taxon>
        <taxon>Strongyloidea</taxon>
        <taxon>Heterorhabditidae</taxon>
        <taxon>Heterorhabditis</taxon>
    </lineage>
</organism>
<accession>A0A1I7X7E7</accession>
<sequence>MAIVNVAQCYVDVEASKKPDITVLSKERDESQLVDVGFVLFARFLLAFQTKSCSFHDLPPELQCRLYSCNLLRNYRSIKEYPESINLQTSYADIREVKTVSKQLKRLIEWNWKRAFFVLPPKIQIKILSEVKFFWKSPYPTLAATLENLSLTLIITFKTHMNAADIRRGRHLTQQDMWSCMIEEVSRSICTSNIEPTFKMYSAETSVNKTFGLNVSLEDFSRIFAQCHFFRTYLSKVYVFSDNFKTRYGSPLVIRKMNVFSFTDIVISPMTIYRQRTTNTCISNDVAYRNTLLGDSLRYELLRRLNRFQLLLYNYYMKGRGNHK</sequence>
<reference evidence="2" key="1">
    <citation type="submission" date="2016-11" db="UniProtKB">
        <authorList>
            <consortium name="WormBaseParasite"/>
        </authorList>
    </citation>
    <scope>IDENTIFICATION</scope>
</reference>
<name>A0A1I7X7E7_HETBA</name>
<dbReference type="Proteomes" id="UP000095283">
    <property type="component" value="Unplaced"/>
</dbReference>
<dbReference type="WBParaSite" id="Hba_13405">
    <property type="protein sequence ID" value="Hba_13405"/>
    <property type="gene ID" value="Hba_13405"/>
</dbReference>
<keyword evidence="1" id="KW-1185">Reference proteome</keyword>
<proteinExistence type="predicted"/>
<protein>
    <submittedName>
        <fullName evidence="2">F-box domain-containing protein</fullName>
    </submittedName>
</protein>
<evidence type="ECO:0000313" key="2">
    <source>
        <dbReference type="WBParaSite" id="Hba_13405"/>
    </source>
</evidence>
<evidence type="ECO:0000313" key="1">
    <source>
        <dbReference type="Proteomes" id="UP000095283"/>
    </source>
</evidence>
<dbReference type="AlphaFoldDB" id="A0A1I7X7E7"/>